<name>A0ABV1NVP9_9ACTN</name>
<evidence type="ECO:0000313" key="3">
    <source>
        <dbReference type="EMBL" id="MEQ7846588.1"/>
    </source>
</evidence>
<dbReference type="InterPro" id="IPR051678">
    <property type="entry name" value="AGP_Transferase"/>
</dbReference>
<feature type="region of interest" description="Disordered" evidence="1">
    <location>
        <begin position="1"/>
        <end position="20"/>
    </location>
</feature>
<evidence type="ECO:0000313" key="4">
    <source>
        <dbReference type="Proteomes" id="UP001482520"/>
    </source>
</evidence>
<reference evidence="3 4" key="1">
    <citation type="submission" date="2024-02" db="EMBL/GenBank/DDBJ databases">
        <title>Full genome sequence of Nocardioides kribbensis.</title>
        <authorList>
            <person name="Poletto B.L."/>
            <person name="Silva G."/>
            <person name="Galante D."/>
            <person name="Campos K.R."/>
            <person name="Santos M.B.N."/>
            <person name="Sacchi C.T."/>
        </authorList>
    </citation>
    <scope>NUCLEOTIDE SEQUENCE [LARGE SCALE GENOMIC DNA]</scope>
    <source>
        <strain evidence="3 4">O4R</strain>
    </source>
</reference>
<accession>A0ABV1NVP9</accession>
<organism evidence="3 4">
    <name type="scientific">Nocardioides kribbensis</name>
    <dbReference type="NCBI Taxonomy" id="305517"/>
    <lineage>
        <taxon>Bacteria</taxon>
        <taxon>Bacillati</taxon>
        <taxon>Actinomycetota</taxon>
        <taxon>Actinomycetes</taxon>
        <taxon>Propionibacteriales</taxon>
        <taxon>Nocardioidaceae</taxon>
        <taxon>Nocardioides</taxon>
    </lineage>
</organism>
<keyword evidence="4" id="KW-1185">Reference proteome</keyword>
<dbReference type="SUPFAM" id="SSF56112">
    <property type="entry name" value="Protein kinase-like (PK-like)"/>
    <property type="match status" value="1"/>
</dbReference>
<dbReference type="Gene3D" id="3.90.1200.10">
    <property type="match status" value="1"/>
</dbReference>
<proteinExistence type="predicted"/>
<evidence type="ECO:0000256" key="1">
    <source>
        <dbReference type="SAM" id="MobiDB-lite"/>
    </source>
</evidence>
<dbReference type="InterPro" id="IPR011009">
    <property type="entry name" value="Kinase-like_dom_sf"/>
</dbReference>
<dbReference type="EMBL" id="JBEGDP010000003">
    <property type="protein sequence ID" value="MEQ7846588.1"/>
    <property type="molecule type" value="Genomic_DNA"/>
</dbReference>
<dbReference type="Pfam" id="PF01636">
    <property type="entry name" value="APH"/>
    <property type="match status" value="1"/>
</dbReference>
<dbReference type="Proteomes" id="UP001482520">
    <property type="component" value="Unassembled WGS sequence"/>
</dbReference>
<dbReference type="RefSeq" id="WP_349803943.1">
    <property type="nucleotide sequence ID" value="NZ_JBEGDP010000003.1"/>
</dbReference>
<gene>
    <name evidence="3" type="ORF">V6R90_04800</name>
</gene>
<sequence>MTVPPSEHAPEHAGAPGGLAAGLRPLEGGYSGETFLAETGGERSVVRIYAGGRGPAAPSVDAAVLRLARGTVPVPQVLEVRHGDPDRGLPGLLVTSFLPGTRGDLVLRRADPLADPPAGSAGASAELASDEELAALGEELGAALARLAGIRMLRWGPFVDADLSVGVHEPPYDVDGLPALVEVYADRLDHLTPAEWTGLRAAAVDAQEALDAVDGVCLVHSDANPKNVLLDPARPAGERLTGLVDWEYAHAGLPFTDLGNLVRHHRAPVFQDAAVATYADALGVGAEEALVLARAADLAALVDLASRRDANPAAARADVLLRAIARAGDAAADEPPG</sequence>
<comment type="caution">
    <text evidence="3">The sequence shown here is derived from an EMBL/GenBank/DDBJ whole genome shotgun (WGS) entry which is preliminary data.</text>
</comment>
<dbReference type="PANTHER" id="PTHR21310">
    <property type="entry name" value="AMINOGLYCOSIDE PHOSPHOTRANSFERASE-RELATED-RELATED"/>
    <property type="match status" value="1"/>
</dbReference>
<protein>
    <submittedName>
        <fullName evidence="3">Phosphotransferase</fullName>
    </submittedName>
</protein>
<dbReference type="InterPro" id="IPR002575">
    <property type="entry name" value="Aminoglycoside_PTrfase"/>
</dbReference>
<evidence type="ECO:0000259" key="2">
    <source>
        <dbReference type="Pfam" id="PF01636"/>
    </source>
</evidence>
<feature type="domain" description="Aminoglycoside phosphotransferase" evidence="2">
    <location>
        <begin position="23"/>
        <end position="285"/>
    </location>
</feature>